<dbReference type="PANTHER" id="PTHR18964">
    <property type="entry name" value="ROK (REPRESSOR, ORF, KINASE) FAMILY"/>
    <property type="match status" value="1"/>
</dbReference>
<dbReference type="Gene3D" id="3.30.420.40">
    <property type="match status" value="2"/>
</dbReference>
<dbReference type="Gene3D" id="1.10.10.10">
    <property type="entry name" value="Winged helix-like DNA-binding domain superfamily/Winged helix DNA-binding domain"/>
    <property type="match status" value="1"/>
</dbReference>
<accession>A0A2V4P9I6</accession>
<reference evidence="2 3" key="1">
    <citation type="submission" date="2018-03" db="EMBL/GenBank/DDBJ databases">
        <title>Bioinformatic expansion and discovery of thiopeptide antibiotics.</title>
        <authorList>
            <person name="Schwalen C.J."/>
            <person name="Hudson G.A."/>
            <person name="Mitchell D.A."/>
        </authorList>
    </citation>
    <scope>NUCLEOTIDE SEQUENCE [LARGE SCALE GENOMIC DNA]</scope>
    <source>
        <strain evidence="2 3">ATCC 21389</strain>
    </source>
</reference>
<name>A0A2V4P9I6_9ACTN</name>
<evidence type="ECO:0000256" key="1">
    <source>
        <dbReference type="ARBA" id="ARBA00006479"/>
    </source>
</evidence>
<dbReference type="Pfam" id="PF00480">
    <property type="entry name" value="ROK"/>
    <property type="match status" value="1"/>
</dbReference>
<evidence type="ECO:0000313" key="2">
    <source>
        <dbReference type="EMBL" id="PYC87381.1"/>
    </source>
</evidence>
<dbReference type="SUPFAM" id="SSF53067">
    <property type="entry name" value="Actin-like ATPase domain"/>
    <property type="match status" value="1"/>
</dbReference>
<evidence type="ECO:0000313" key="3">
    <source>
        <dbReference type="Proteomes" id="UP000248039"/>
    </source>
</evidence>
<dbReference type="InterPro" id="IPR036390">
    <property type="entry name" value="WH_DNA-bd_sf"/>
</dbReference>
<keyword evidence="2" id="KW-0418">Kinase</keyword>
<dbReference type="InterPro" id="IPR000600">
    <property type="entry name" value="ROK"/>
</dbReference>
<dbReference type="RefSeq" id="WP_110665993.1">
    <property type="nucleotide sequence ID" value="NZ_PYBW01000015.1"/>
</dbReference>
<dbReference type="EMBL" id="PYBW01000015">
    <property type="protein sequence ID" value="PYC87381.1"/>
    <property type="molecule type" value="Genomic_DNA"/>
</dbReference>
<dbReference type="InterPro" id="IPR036388">
    <property type="entry name" value="WH-like_DNA-bd_sf"/>
</dbReference>
<dbReference type="GO" id="GO:0016301">
    <property type="term" value="F:kinase activity"/>
    <property type="evidence" value="ECO:0007669"/>
    <property type="project" value="UniProtKB-KW"/>
</dbReference>
<comment type="similarity">
    <text evidence="1">Belongs to the ROK (NagC/XylR) family.</text>
</comment>
<keyword evidence="2" id="KW-0808">Transferase</keyword>
<protein>
    <submittedName>
        <fullName evidence="2">Sugar kinase</fullName>
    </submittedName>
</protein>
<dbReference type="PANTHER" id="PTHR18964:SF149">
    <property type="entry name" value="BIFUNCTIONAL UDP-N-ACETYLGLUCOSAMINE 2-EPIMERASE_N-ACETYLMANNOSAMINE KINASE"/>
    <property type="match status" value="1"/>
</dbReference>
<dbReference type="Proteomes" id="UP000248039">
    <property type="component" value="Unassembled WGS sequence"/>
</dbReference>
<proteinExistence type="inferred from homology"/>
<dbReference type="InterPro" id="IPR043129">
    <property type="entry name" value="ATPase_NBD"/>
</dbReference>
<dbReference type="SUPFAM" id="SSF46785">
    <property type="entry name" value="Winged helix' DNA-binding domain"/>
    <property type="match status" value="1"/>
</dbReference>
<keyword evidence="3" id="KW-1185">Reference proteome</keyword>
<sequence>MPAQPPQTVRDLRRGNRAVLLRRLWFHGPLARQDLIQSTRLSPGAVSTVTGELIEDGLLVEAGTLGSEGGRPKVLLRVDPNARQVIGVEIGETRVRVELYDLDLTERARVELVLTQDRHDPAAALAALDQGLRTVLAQATAPVLGIGVGVPGVVEHRDGGTLLVHGQTAGWDGVPLAAMIGELTELPVQIDNGATTMGQAELWFGAGRGARTAVIALLGSGVGASLVLDGAPYRGVGGSAGEWGHTTVQAGGRRCRCGALGCLEAYVGASALVERFRELGDLAGLTAPVGEEEALAAMLAACADGGAGAKLLAEAGEYLGIGLGNLINLVNPELIVLGGWAGRLLGAQMLPAIREAAGRHALRHPFDKTRIVLGELGPDAVALGAATLPVERFLAGGGVG</sequence>
<comment type="caution">
    <text evidence="2">The sequence shown here is derived from an EMBL/GenBank/DDBJ whole genome shotgun (WGS) entry which is preliminary data.</text>
</comment>
<dbReference type="AlphaFoldDB" id="A0A2V4P9I6"/>
<dbReference type="OrthoDB" id="3534172at2"/>
<gene>
    <name evidence="2" type="ORF">C7C46_04690</name>
</gene>
<organism evidence="2 3">
    <name type="scientific">Streptomyces tateyamensis</name>
    <dbReference type="NCBI Taxonomy" id="565073"/>
    <lineage>
        <taxon>Bacteria</taxon>
        <taxon>Bacillati</taxon>
        <taxon>Actinomycetota</taxon>
        <taxon>Actinomycetes</taxon>
        <taxon>Kitasatosporales</taxon>
        <taxon>Streptomycetaceae</taxon>
        <taxon>Streptomyces</taxon>
    </lineage>
</organism>